<dbReference type="SUPFAM" id="SSF111331">
    <property type="entry name" value="NAD kinase/diacylglycerol kinase-like"/>
    <property type="match status" value="1"/>
</dbReference>
<dbReference type="GO" id="GO:0006741">
    <property type="term" value="P:NADP+ biosynthetic process"/>
    <property type="evidence" value="ECO:0007669"/>
    <property type="project" value="InterPro"/>
</dbReference>
<dbReference type="RefSeq" id="WP_092888705.1">
    <property type="nucleotide sequence ID" value="NZ_CP061502.1"/>
</dbReference>
<dbReference type="GO" id="GO:0003951">
    <property type="term" value="F:NAD+ kinase activity"/>
    <property type="evidence" value="ECO:0007669"/>
    <property type="project" value="InterPro"/>
</dbReference>
<dbReference type="AlphaFoldDB" id="A0A1H2YXB6"/>
<dbReference type="InterPro" id="IPR039065">
    <property type="entry name" value="AcoX-like"/>
</dbReference>
<keyword evidence="2" id="KW-1185">Reference proteome</keyword>
<dbReference type="EMBL" id="FNOM01000005">
    <property type="protein sequence ID" value="SDX09731.1"/>
    <property type="molecule type" value="Genomic_DNA"/>
</dbReference>
<dbReference type="PANTHER" id="PTHR40697">
    <property type="entry name" value="ACETOIN CATABOLISM PROTEIN X"/>
    <property type="match status" value="1"/>
</dbReference>
<name>A0A1H2YXB6_9RHOB</name>
<reference evidence="1 2" key="1">
    <citation type="submission" date="2016-10" db="EMBL/GenBank/DDBJ databases">
        <authorList>
            <person name="de Groot N.N."/>
        </authorList>
    </citation>
    <scope>NUCLEOTIDE SEQUENCE [LARGE SCALE GENOMIC DNA]</scope>
    <source>
        <strain evidence="1 2">CGMCC 1.8894</strain>
    </source>
</reference>
<dbReference type="OrthoDB" id="5511344at2"/>
<keyword evidence="1" id="KW-0418">Kinase</keyword>
<dbReference type="Proteomes" id="UP000198539">
    <property type="component" value="Unassembled WGS sequence"/>
</dbReference>
<dbReference type="InterPro" id="IPR002504">
    <property type="entry name" value="NADK"/>
</dbReference>
<evidence type="ECO:0000313" key="1">
    <source>
        <dbReference type="EMBL" id="SDX09731.1"/>
    </source>
</evidence>
<dbReference type="GO" id="GO:0051287">
    <property type="term" value="F:NAD binding"/>
    <property type="evidence" value="ECO:0007669"/>
    <property type="project" value="UniProtKB-ARBA"/>
</dbReference>
<gene>
    <name evidence="1" type="ORF">SAMN04488238_105169</name>
</gene>
<sequence>MRLGVVINPVAGLGGAVGLKGTDGMDTVAEALRRGAVPQAGLRARRALQILAQRCPGTVVLTAPGPLGADWLANISLEVTLLPQKTPRKDNGADTQITVAAMAGQVDLIIFAGGDGTARDVLAAAPDTAMLGIPCGVKMHSGVFALSPANAGHLIADLMQTDASHPSFTEAEVMDIDEAALRAGHIAPHLYGMARIPARPRRMQAAKGRAGARDDQAALALAAAELAKQMPPDTLYIIGPGASAGQVVSALGEMPTLLGVDAVQGGKVVARDAQAAELHALTTQARAVRLVLGVTGQQGFLLGRGNQQIDPGVIRAAGGRDALDILATQAKLNALAQPCLWVDTGCAELDQVLSGYVRVRTGAGEMQMMRIAAA</sequence>
<protein>
    <submittedName>
        <fullName evidence="1">Predicted polyphosphate-or ATP-dependent NAD kinase</fullName>
    </submittedName>
</protein>
<dbReference type="GO" id="GO:0005524">
    <property type="term" value="F:ATP binding"/>
    <property type="evidence" value="ECO:0007669"/>
    <property type="project" value="UniProtKB-ARBA"/>
</dbReference>
<dbReference type="STRING" id="564137.SAMN04488238_105169"/>
<dbReference type="InterPro" id="IPR016064">
    <property type="entry name" value="NAD/diacylglycerol_kinase_sf"/>
</dbReference>
<dbReference type="Pfam" id="PF01513">
    <property type="entry name" value="NAD_kinase"/>
    <property type="match status" value="1"/>
</dbReference>
<dbReference type="PANTHER" id="PTHR40697:SF2">
    <property type="entry name" value="ATP-NAD KINASE-RELATED"/>
    <property type="match status" value="1"/>
</dbReference>
<accession>A0A1H2YXB6</accession>
<proteinExistence type="predicted"/>
<organism evidence="1 2">
    <name type="scientific">Roseicitreum antarcticum</name>
    <dbReference type="NCBI Taxonomy" id="564137"/>
    <lineage>
        <taxon>Bacteria</taxon>
        <taxon>Pseudomonadati</taxon>
        <taxon>Pseudomonadota</taxon>
        <taxon>Alphaproteobacteria</taxon>
        <taxon>Rhodobacterales</taxon>
        <taxon>Paracoccaceae</taxon>
        <taxon>Roseicitreum</taxon>
    </lineage>
</organism>
<keyword evidence="1" id="KW-0808">Transferase</keyword>
<evidence type="ECO:0000313" key="2">
    <source>
        <dbReference type="Proteomes" id="UP000198539"/>
    </source>
</evidence>
<dbReference type="Pfam" id="PF20143">
    <property type="entry name" value="NAD_kinase_C"/>
    <property type="match status" value="1"/>
</dbReference>